<dbReference type="SUPFAM" id="SSF109854">
    <property type="entry name" value="DinB/YfiT-like putative metalloenzymes"/>
    <property type="match status" value="1"/>
</dbReference>
<protein>
    <submittedName>
        <fullName evidence="1">DUF1569 domain-containing protein</fullName>
    </submittedName>
</protein>
<evidence type="ECO:0000313" key="1">
    <source>
        <dbReference type="EMBL" id="RXR23284.1"/>
    </source>
</evidence>
<dbReference type="InterPro" id="IPR034660">
    <property type="entry name" value="DinB/YfiT-like"/>
</dbReference>
<name>A0A4V1N2S9_9FLAO</name>
<accession>A0A4V1N2S9</accession>
<gene>
    <name evidence="1" type="ORF">EQG61_04755</name>
</gene>
<evidence type="ECO:0000313" key="2">
    <source>
        <dbReference type="Proteomes" id="UP000289857"/>
    </source>
</evidence>
<keyword evidence="2" id="KW-1185">Reference proteome</keyword>
<dbReference type="OrthoDB" id="2599194at2"/>
<dbReference type="Pfam" id="PF07606">
    <property type="entry name" value="DUF1569"/>
    <property type="match status" value="1"/>
</dbReference>
<dbReference type="AlphaFoldDB" id="A0A4V1N2S9"/>
<dbReference type="Proteomes" id="UP000289857">
    <property type="component" value="Unassembled WGS sequence"/>
</dbReference>
<proteinExistence type="predicted"/>
<dbReference type="RefSeq" id="WP_129460766.1">
    <property type="nucleotide sequence ID" value="NZ_SBKN01000002.1"/>
</dbReference>
<organism evidence="1 2">
    <name type="scientific">Flavobacterium stagni</name>
    <dbReference type="NCBI Taxonomy" id="2506421"/>
    <lineage>
        <taxon>Bacteria</taxon>
        <taxon>Pseudomonadati</taxon>
        <taxon>Bacteroidota</taxon>
        <taxon>Flavobacteriia</taxon>
        <taxon>Flavobacteriales</taxon>
        <taxon>Flavobacteriaceae</taxon>
        <taxon>Flavobacterium</taxon>
    </lineage>
</organism>
<dbReference type="InterPro" id="IPR011463">
    <property type="entry name" value="DUF1569"/>
</dbReference>
<sequence length="149" mass="17153">MPSIFNPDDNQQMVARIQQLTPESKALWGKMSVDQMFVHCSKAIDVAFNTIPLKVNFIFKLLGRLLKNKVIVKGELSKNSPTAKEFVITDHTDFQEAQAALISRIQRFANEGPTCIQLHNHPFWGPLTIDEWDMLMWKHLNHHLEQFGV</sequence>
<reference evidence="2" key="1">
    <citation type="submission" date="2019-01" db="EMBL/GenBank/DDBJ databases">
        <title>Cytophagaceae bacterium strain CAR-16.</title>
        <authorList>
            <person name="Chen W.-M."/>
        </authorList>
    </citation>
    <scope>NUCLEOTIDE SEQUENCE [LARGE SCALE GENOMIC DNA]</scope>
    <source>
        <strain evidence="2">WWJ-16</strain>
    </source>
</reference>
<dbReference type="EMBL" id="SBKN01000002">
    <property type="protein sequence ID" value="RXR23284.1"/>
    <property type="molecule type" value="Genomic_DNA"/>
</dbReference>
<comment type="caution">
    <text evidence="1">The sequence shown here is derived from an EMBL/GenBank/DDBJ whole genome shotgun (WGS) entry which is preliminary data.</text>
</comment>
<dbReference type="Gene3D" id="1.20.120.450">
    <property type="entry name" value="dinb family like domain"/>
    <property type="match status" value="1"/>
</dbReference>